<dbReference type="Proteomes" id="UP000681722">
    <property type="component" value="Unassembled WGS sequence"/>
</dbReference>
<evidence type="ECO:0000256" key="1">
    <source>
        <dbReference type="ARBA" id="ARBA00005964"/>
    </source>
</evidence>
<dbReference type="InterPro" id="IPR029058">
    <property type="entry name" value="AB_hydrolase_fold"/>
</dbReference>
<name>A0A814GTD6_9BILA</name>
<dbReference type="Gene3D" id="3.40.50.1820">
    <property type="entry name" value="alpha/beta hydrolase"/>
    <property type="match status" value="1"/>
</dbReference>
<keyword evidence="3" id="KW-0732">Signal</keyword>
<evidence type="ECO:0000313" key="7">
    <source>
        <dbReference type="Proteomes" id="UP000663829"/>
    </source>
</evidence>
<dbReference type="SUPFAM" id="SSF53474">
    <property type="entry name" value="alpha/beta-Hydrolases"/>
    <property type="match status" value="1"/>
</dbReference>
<organism evidence="5 7">
    <name type="scientific">Didymodactylos carnosus</name>
    <dbReference type="NCBI Taxonomy" id="1234261"/>
    <lineage>
        <taxon>Eukaryota</taxon>
        <taxon>Metazoa</taxon>
        <taxon>Spiralia</taxon>
        <taxon>Gnathifera</taxon>
        <taxon>Rotifera</taxon>
        <taxon>Eurotatoria</taxon>
        <taxon>Bdelloidea</taxon>
        <taxon>Philodinida</taxon>
        <taxon>Philodinidae</taxon>
        <taxon>Didymodactylos</taxon>
    </lineage>
</organism>
<protein>
    <recommendedName>
        <fullName evidence="3">Carboxylic ester hydrolase</fullName>
        <ecNumber evidence="3">3.1.1.-</ecNumber>
    </recommendedName>
</protein>
<dbReference type="PROSITE" id="PS00941">
    <property type="entry name" value="CARBOXYLESTERASE_B_2"/>
    <property type="match status" value="1"/>
</dbReference>
<evidence type="ECO:0000256" key="2">
    <source>
        <dbReference type="ARBA" id="ARBA00022801"/>
    </source>
</evidence>
<dbReference type="InterPro" id="IPR019819">
    <property type="entry name" value="Carboxylesterase_B_CS"/>
</dbReference>
<dbReference type="EMBL" id="CAJOBC010003206">
    <property type="protein sequence ID" value="CAF3772207.1"/>
    <property type="molecule type" value="Genomic_DNA"/>
</dbReference>
<feature type="chain" id="PRO_5035953048" description="Carboxylic ester hydrolase" evidence="3">
    <location>
        <begin position="23"/>
        <end position="578"/>
    </location>
</feature>
<dbReference type="EC" id="3.1.1.-" evidence="3"/>
<comment type="caution">
    <text evidence="5">The sequence shown here is derived from an EMBL/GenBank/DDBJ whole genome shotgun (WGS) entry which is preliminary data.</text>
</comment>
<keyword evidence="2 3" id="KW-0378">Hydrolase</keyword>
<evidence type="ECO:0000256" key="3">
    <source>
        <dbReference type="RuleBase" id="RU361235"/>
    </source>
</evidence>
<feature type="signal peptide" evidence="3">
    <location>
        <begin position="1"/>
        <end position="22"/>
    </location>
</feature>
<dbReference type="PROSITE" id="PS00122">
    <property type="entry name" value="CARBOXYLESTERASE_B_1"/>
    <property type="match status" value="1"/>
</dbReference>
<gene>
    <name evidence="5" type="ORF">GPM918_LOCUS13743</name>
    <name evidence="6" type="ORF">SRO942_LOCUS13743</name>
</gene>
<comment type="similarity">
    <text evidence="1 3">Belongs to the type-B carboxylesterase/lipase family.</text>
</comment>
<sequence length="578" mass="62748">MTRDWLFLLAVVCVTASDASWAQLKINTPSLGTIQGELNPNVANVRQFIGIPFAQPPIGNLRFKPPVSTLTVDNASSTIIYNATAAAHQGGFPLLDCMQLSLLNSSVILGQEDCLYLDIFLPLNVSTMSLLPVIIYIYGGGFQTSDPHDPSHVISLYQNVIYVAIRYRVNVFGFMASTLLSASRSGAIQASGLQGFEDQQMAMRWVRDNIQSFGGDPRRVTLQGHSAGAISVCLHLIAPASQDLFQRAIIESGGCDVTQLPLNQMEVIGDEISSYFCNSSADVISCLQSINASTLLQYAQSKDYLNFFSPNAIHPPIDGLIIPDSITNLFQQNKFATNVSLLSGTVNAEFGLFIAGGFETGWQIRNLSQTILSQWVQLFSRGQSAYLNSTYNPYVAPYLPPTLVNYFGLTDALSTGIFQCPVRRTVAHLASNGTGSVYLYSFDYIPLSSPFADLSQSVHGQELPFVFNTPNSSALTQIIFPVSTFTVNEQLLASTMSLLWTRFVVNGNPNAPLDGEATNPLITQLTQLGGWPAYSVNATTNLSSYLIFANTATGNSSATLRLSTNGTIPRRVPHGIRL</sequence>
<proteinExistence type="inferred from homology"/>
<feature type="domain" description="Carboxylesterase type B" evidence="4">
    <location>
        <begin position="25"/>
        <end position="543"/>
    </location>
</feature>
<dbReference type="InterPro" id="IPR019826">
    <property type="entry name" value="Carboxylesterase_B_AS"/>
</dbReference>
<evidence type="ECO:0000313" key="6">
    <source>
        <dbReference type="EMBL" id="CAF3772207.1"/>
    </source>
</evidence>
<dbReference type="Proteomes" id="UP000663829">
    <property type="component" value="Unassembled WGS sequence"/>
</dbReference>
<reference evidence="5" key="1">
    <citation type="submission" date="2021-02" db="EMBL/GenBank/DDBJ databases">
        <authorList>
            <person name="Nowell W R."/>
        </authorList>
    </citation>
    <scope>NUCLEOTIDE SEQUENCE</scope>
</reference>
<dbReference type="GO" id="GO:0016787">
    <property type="term" value="F:hydrolase activity"/>
    <property type="evidence" value="ECO:0007669"/>
    <property type="project" value="UniProtKB-KW"/>
</dbReference>
<dbReference type="EMBL" id="CAJNOQ010003206">
    <property type="protein sequence ID" value="CAF1000739.1"/>
    <property type="molecule type" value="Genomic_DNA"/>
</dbReference>
<dbReference type="InterPro" id="IPR050309">
    <property type="entry name" value="Type-B_Carboxylest/Lipase"/>
</dbReference>
<dbReference type="InterPro" id="IPR002018">
    <property type="entry name" value="CarbesteraseB"/>
</dbReference>
<dbReference type="AlphaFoldDB" id="A0A814GTD6"/>
<dbReference type="PANTHER" id="PTHR11559">
    <property type="entry name" value="CARBOXYLESTERASE"/>
    <property type="match status" value="1"/>
</dbReference>
<evidence type="ECO:0000259" key="4">
    <source>
        <dbReference type="Pfam" id="PF00135"/>
    </source>
</evidence>
<dbReference type="Pfam" id="PF00135">
    <property type="entry name" value="COesterase"/>
    <property type="match status" value="1"/>
</dbReference>
<dbReference type="OrthoDB" id="3200163at2759"/>
<accession>A0A814GTD6</accession>
<evidence type="ECO:0000313" key="5">
    <source>
        <dbReference type="EMBL" id="CAF1000739.1"/>
    </source>
</evidence>
<keyword evidence="7" id="KW-1185">Reference proteome</keyword>